<organism evidence="2 3">
    <name type="scientific">Russula ochroleuca</name>
    <dbReference type="NCBI Taxonomy" id="152965"/>
    <lineage>
        <taxon>Eukaryota</taxon>
        <taxon>Fungi</taxon>
        <taxon>Dikarya</taxon>
        <taxon>Basidiomycota</taxon>
        <taxon>Agaricomycotina</taxon>
        <taxon>Agaricomycetes</taxon>
        <taxon>Russulales</taxon>
        <taxon>Russulaceae</taxon>
        <taxon>Russula</taxon>
    </lineage>
</organism>
<reference evidence="2" key="2">
    <citation type="journal article" date="2020" name="Nat. Commun.">
        <title>Large-scale genome sequencing of mycorrhizal fungi provides insights into the early evolution of symbiotic traits.</title>
        <authorList>
            <person name="Miyauchi S."/>
            <person name="Kiss E."/>
            <person name="Kuo A."/>
            <person name="Drula E."/>
            <person name="Kohler A."/>
            <person name="Sanchez-Garcia M."/>
            <person name="Morin E."/>
            <person name="Andreopoulos B."/>
            <person name="Barry K.W."/>
            <person name="Bonito G."/>
            <person name="Buee M."/>
            <person name="Carver A."/>
            <person name="Chen C."/>
            <person name="Cichocki N."/>
            <person name="Clum A."/>
            <person name="Culley D."/>
            <person name="Crous P.W."/>
            <person name="Fauchery L."/>
            <person name="Girlanda M."/>
            <person name="Hayes R.D."/>
            <person name="Keri Z."/>
            <person name="LaButti K."/>
            <person name="Lipzen A."/>
            <person name="Lombard V."/>
            <person name="Magnuson J."/>
            <person name="Maillard F."/>
            <person name="Murat C."/>
            <person name="Nolan M."/>
            <person name="Ohm R.A."/>
            <person name="Pangilinan J."/>
            <person name="Pereira M.F."/>
            <person name="Perotto S."/>
            <person name="Peter M."/>
            <person name="Pfister S."/>
            <person name="Riley R."/>
            <person name="Sitrit Y."/>
            <person name="Stielow J.B."/>
            <person name="Szollosi G."/>
            <person name="Zifcakova L."/>
            <person name="Stursova M."/>
            <person name="Spatafora J.W."/>
            <person name="Tedersoo L."/>
            <person name="Vaario L.M."/>
            <person name="Yamada A."/>
            <person name="Yan M."/>
            <person name="Wang P."/>
            <person name="Xu J."/>
            <person name="Bruns T."/>
            <person name="Baldrian P."/>
            <person name="Vilgalys R."/>
            <person name="Dunand C."/>
            <person name="Henrissat B."/>
            <person name="Grigoriev I.V."/>
            <person name="Hibbett D."/>
            <person name="Nagy L.G."/>
            <person name="Martin F.M."/>
        </authorList>
    </citation>
    <scope>NUCLEOTIDE SEQUENCE</scope>
    <source>
        <strain evidence="2">Prilba</strain>
    </source>
</reference>
<keyword evidence="3" id="KW-1185">Reference proteome</keyword>
<comment type="caution">
    <text evidence="2">The sequence shown here is derived from an EMBL/GenBank/DDBJ whole genome shotgun (WGS) entry which is preliminary data.</text>
</comment>
<dbReference type="EMBL" id="WHVB01000117">
    <property type="protein sequence ID" value="KAF8461775.1"/>
    <property type="molecule type" value="Genomic_DNA"/>
</dbReference>
<dbReference type="OrthoDB" id="5392716at2759"/>
<sequence length="156" mass="17785">MPANNNPTGKNQYKDCPPLDDPRVAELLREYHRKGIMNRWKIREMFCHEGIFISEATISRRRKELGLLGSGTATRKTPVTAKRQMVLDQMAKDPTSRQGPKTIQKGILFDTGICLTRDYIRHEMRAQDPGGFAIRDPYAGKKVFRVPLVSLGPHHE</sequence>
<evidence type="ECO:0000313" key="2">
    <source>
        <dbReference type="EMBL" id="KAF8487123.1"/>
    </source>
</evidence>
<dbReference type="Proteomes" id="UP000759537">
    <property type="component" value="Unassembled WGS sequence"/>
</dbReference>
<reference evidence="2" key="1">
    <citation type="submission" date="2019-10" db="EMBL/GenBank/DDBJ databases">
        <authorList>
            <consortium name="DOE Joint Genome Institute"/>
            <person name="Kuo A."/>
            <person name="Miyauchi S."/>
            <person name="Kiss E."/>
            <person name="Drula E."/>
            <person name="Kohler A."/>
            <person name="Sanchez-Garcia M."/>
            <person name="Andreopoulos B."/>
            <person name="Barry K.W."/>
            <person name="Bonito G."/>
            <person name="Buee M."/>
            <person name="Carver A."/>
            <person name="Chen C."/>
            <person name="Cichocki N."/>
            <person name="Clum A."/>
            <person name="Culley D."/>
            <person name="Crous P.W."/>
            <person name="Fauchery L."/>
            <person name="Girlanda M."/>
            <person name="Hayes R."/>
            <person name="Keri Z."/>
            <person name="LaButti K."/>
            <person name="Lipzen A."/>
            <person name="Lombard V."/>
            <person name="Magnuson J."/>
            <person name="Maillard F."/>
            <person name="Morin E."/>
            <person name="Murat C."/>
            <person name="Nolan M."/>
            <person name="Ohm R."/>
            <person name="Pangilinan J."/>
            <person name="Pereira M."/>
            <person name="Perotto S."/>
            <person name="Peter M."/>
            <person name="Riley R."/>
            <person name="Sitrit Y."/>
            <person name="Stielow B."/>
            <person name="Szollosi G."/>
            <person name="Zifcakova L."/>
            <person name="Stursova M."/>
            <person name="Spatafora J.W."/>
            <person name="Tedersoo L."/>
            <person name="Vaario L.-M."/>
            <person name="Yamada A."/>
            <person name="Yan M."/>
            <person name="Wang P."/>
            <person name="Xu J."/>
            <person name="Bruns T."/>
            <person name="Baldrian P."/>
            <person name="Vilgalys R."/>
            <person name="Henrissat B."/>
            <person name="Grigoriev I.V."/>
            <person name="Hibbett D."/>
            <person name="Nagy L.G."/>
            <person name="Martin F.M."/>
        </authorList>
    </citation>
    <scope>NUCLEOTIDE SEQUENCE</scope>
    <source>
        <strain evidence="2">Prilba</strain>
    </source>
</reference>
<evidence type="ECO:0008006" key="4">
    <source>
        <dbReference type="Google" id="ProtNLM"/>
    </source>
</evidence>
<proteinExistence type="predicted"/>
<gene>
    <name evidence="2" type="ORF">DFH94DRAFT_687610</name>
    <name evidence="1" type="ORF">DFH94DRAFT_699987</name>
</gene>
<name>A0A9P5N5U3_9AGAM</name>
<evidence type="ECO:0000313" key="1">
    <source>
        <dbReference type="EMBL" id="KAF8461775.1"/>
    </source>
</evidence>
<accession>A0A9P5N5U3</accession>
<evidence type="ECO:0000313" key="3">
    <source>
        <dbReference type="Proteomes" id="UP000759537"/>
    </source>
</evidence>
<protein>
    <recommendedName>
        <fullName evidence="4">Transposase</fullName>
    </recommendedName>
</protein>
<dbReference type="EMBL" id="WHVB01000001">
    <property type="protein sequence ID" value="KAF8487123.1"/>
    <property type="molecule type" value="Genomic_DNA"/>
</dbReference>
<dbReference type="AlphaFoldDB" id="A0A9P5N5U3"/>